<organism evidence="6 7">
    <name type="scientific">Paenibacillus anaericanus</name>
    <dbReference type="NCBI Taxonomy" id="170367"/>
    <lineage>
        <taxon>Bacteria</taxon>
        <taxon>Bacillati</taxon>
        <taxon>Bacillota</taxon>
        <taxon>Bacilli</taxon>
        <taxon>Bacillales</taxon>
        <taxon>Paenibacillaceae</taxon>
        <taxon>Paenibacillus</taxon>
    </lineage>
</organism>
<dbReference type="Gene3D" id="1.10.1660.10">
    <property type="match status" value="1"/>
</dbReference>
<keyword evidence="7" id="KW-1185">Reference proteome</keyword>
<sequence>MKKSLFSIGYMSKFTGVHIKSLRYYEEIGVLIPEYVDPETNYRYYSYQQIPTVMALRFCLELGIPLINFKKYHDTVSGYLHYDDLLKDGQVLLDKKVDELNKIISYIYTSVQEIQESEKQTRGVIFQRSLERMDVLLRLEQSNKQNHFNNIGLMIDEAKSQGLETGFVPGSFNIFDENKFRNYTFIDINANKHNVDIMFFPKGTYLCIQDKGISVNDAPTIFPDIYKSYAKVLAIATEVFTSKYDLNSPLIELRVIGIKDETYWEQTFGNSNFKL</sequence>
<dbReference type="GO" id="GO:0003700">
    <property type="term" value="F:DNA-binding transcription factor activity"/>
    <property type="evidence" value="ECO:0007669"/>
    <property type="project" value="InterPro"/>
</dbReference>
<accession>A0A3S1DG23</accession>
<evidence type="ECO:0000256" key="1">
    <source>
        <dbReference type="ARBA" id="ARBA00022491"/>
    </source>
</evidence>
<evidence type="ECO:0000256" key="2">
    <source>
        <dbReference type="ARBA" id="ARBA00023015"/>
    </source>
</evidence>
<dbReference type="EMBL" id="RZNY01000038">
    <property type="protein sequence ID" value="RUT40327.1"/>
    <property type="molecule type" value="Genomic_DNA"/>
</dbReference>
<dbReference type="SMART" id="SM00422">
    <property type="entry name" value="HTH_MERR"/>
    <property type="match status" value="1"/>
</dbReference>
<dbReference type="Proteomes" id="UP000279446">
    <property type="component" value="Unassembled WGS sequence"/>
</dbReference>
<evidence type="ECO:0000259" key="5">
    <source>
        <dbReference type="PROSITE" id="PS50937"/>
    </source>
</evidence>
<feature type="domain" description="HTH merR-type" evidence="5">
    <location>
        <begin position="5"/>
        <end position="75"/>
    </location>
</feature>
<dbReference type="PANTHER" id="PTHR30204">
    <property type="entry name" value="REDOX-CYCLING DRUG-SENSING TRANSCRIPTIONAL ACTIVATOR SOXR"/>
    <property type="match status" value="1"/>
</dbReference>
<keyword evidence="1" id="KW-0678">Repressor</keyword>
<keyword evidence="3 6" id="KW-0238">DNA-binding</keyword>
<dbReference type="OrthoDB" id="9773308at2"/>
<evidence type="ECO:0000256" key="4">
    <source>
        <dbReference type="ARBA" id="ARBA00023163"/>
    </source>
</evidence>
<dbReference type="PROSITE" id="PS00552">
    <property type="entry name" value="HTH_MERR_1"/>
    <property type="match status" value="1"/>
</dbReference>
<keyword evidence="2" id="KW-0805">Transcription regulation</keyword>
<dbReference type="InterPro" id="IPR000551">
    <property type="entry name" value="MerR-type_HTH_dom"/>
</dbReference>
<keyword evidence="4" id="KW-0804">Transcription</keyword>
<dbReference type="GO" id="GO:0003677">
    <property type="term" value="F:DNA binding"/>
    <property type="evidence" value="ECO:0007669"/>
    <property type="project" value="UniProtKB-KW"/>
</dbReference>
<dbReference type="RefSeq" id="WP_127194825.1">
    <property type="nucleotide sequence ID" value="NZ_RZNY01000038.1"/>
</dbReference>
<dbReference type="SUPFAM" id="SSF46955">
    <property type="entry name" value="Putative DNA-binding domain"/>
    <property type="match status" value="1"/>
</dbReference>
<name>A0A3S1DG23_9BACL</name>
<gene>
    <name evidence="6" type="ORF">EJP82_25235</name>
</gene>
<proteinExistence type="predicted"/>
<dbReference type="PANTHER" id="PTHR30204:SF69">
    <property type="entry name" value="MERR-FAMILY TRANSCRIPTIONAL REGULATOR"/>
    <property type="match status" value="1"/>
</dbReference>
<protein>
    <submittedName>
        <fullName evidence="6">MerR family DNA-binding transcriptional regulator</fullName>
    </submittedName>
</protein>
<evidence type="ECO:0000313" key="7">
    <source>
        <dbReference type="Proteomes" id="UP000279446"/>
    </source>
</evidence>
<dbReference type="InterPro" id="IPR047057">
    <property type="entry name" value="MerR_fam"/>
</dbReference>
<dbReference type="AlphaFoldDB" id="A0A3S1DG23"/>
<evidence type="ECO:0000256" key="3">
    <source>
        <dbReference type="ARBA" id="ARBA00023125"/>
    </source>
</evidence>
<reference evidence="6 7" key="1">
    <citation type="submission" date="2018-12" db="EMBL/GenBank/DDBJ databases">
        <authorList>
            <person name="Sun L."/>
            <person name="Chen Z."/>
        </authorList>
    </citation>
    <scope>NUCLEOTIDE SEQUENCE [LARGE SCALE GENOMIC DNA]</scope>
    <source>
        <strain evidence="6 7">DSM 15890</strain>
    </source>
</reference>
<dbReference type="PROSITE" id="PS50937">
    <property type="entry name" value="HTH_MERR_2"/>
    <property type="match status" value="1"/>
</dbReference>
<dbReference type="Pfam" id="PF00376">
    <property type="entry name" value="MerR"/>
    <property type="match status" value="1"/>
</dbReference>
<dbReference type="InterPro" id="IPR009061">
    <property type="entry name" value="DNA-bd_dom_put_sf"/>
</dbReference>
<evidence type="ECO:0000313" key="6">
    <source>
        <dbReference type="EMBL" id="RUT40327.1"/>
    </source>
</evidence>
<comment type="caution">
    <text evidence="6">The sequence shown here is derived from an EMBL/GenBank/DDBJ whole genome shotgun (WGS) entry which is preliminary data.</text>
</comment>